<dbReference type="Proteomes" id="UP001279681">
    <property type="component" value="Unassembled WGS sequence"/>
</dbReference>
<dbReference type="InterPro" id="IPR021127">
    <property type="entry name" value="CRISPR_associated_Cas2"/>
</dbReference>
<reference evidence="11" key="1">
    <citation type="submission" date="2023-07" db="EMBL/GenBank/DDBJ databases">
        <authorList>
            <person name="Colorado M.A."/>
            <person name="Villamil L.M."/>
            <person name="Melo J.F."/>
            <person name="Rodriguez J.A."/>
            <person name="Ruiz R.Y."/>
        </authorList>
    </citation>
    <scope>NUCLEOTIDE SEQUENCE [LARGE SCALE GENOMIC DNA]</scope>
    <source>
        <strain evidence="11">C33</strain>
    </source>
</reference>
<dbReference type="GO" id="GO:0004519">
    <property type="term" value="F:endonuclease activity"/>
    <property type="evidence" value="ECO:0007669"/>
    <property type="project" value="UniProtKB-KW"/>
</dbReference>
<comment type="similarity">
    <text evidence="2 9">Belongs to the CRISPR-associated endoribonuclease Cas2 protein family.</text>
</comment>
<dbReference type="NCBIfam" id="TIGR01573">
    <property type="entry name" value="cas2"/>
    <property type="match status" value="1"/>
</dbReference>
<evidence type="ECO:0000256" key="7">
    <source>
        <dbReference type="ARBA" id="ARBA00022842"/>
    </source>
</evidence>
<evidence type="ECO:0000256" key="4">
    <source>
        <dbReference type="ARBA" id="ARBA00022723"/>
    </source>
</evidence>
<dbReference type="EMBL" id="JAVIKH010000025">
    <property type="protein sequence ID" value="MDX8337237.1"/>
    <property type="molecule type" value="Genomic_DNA"/>
</dbReference>
<keyword evidence="6 9" id="KW-0378">Hydrolase</keyword>
<dbReference type="Gene3D" id="3.30.70.240">
    <property type="match status" value="1"/>
</dbReference>
<dbReference type="SUPFAM" id="SSF143430">
    <property type="entry name" value="TTP0101/SSO1404-like"/>
    <property type="match status" value="1"/>
</dbReference>
<gene>
    <name evidence="9 10" type="primary">cas2</name>
    <name evidence="10" type="ORF">RFV38_12160</name>
</gene>
<evidence type="ECO:0000256" key="8">
    <source>
        <dbReference type="ARBA" id="ARBA00023118"/>
    </source>
</evidence>
<evidence type="ECO:0000313" key="10">
    <source>
        <dbReference type="EMBL" id="MDX8337237.1"/>
    </source>
</evidence>
<dbReference type="CDD" id="cd09725">
    <property type="entry name" value="Cas2_I_II_III"/>
    <property type="match status" value="1"/>
</dbReference>
<dbReference type="HAMAP" id="MF_01471">
    <property type="entry name" value="Cas2"/>
    <property type="match status" value="1"/>
</dbReference>
<dbReference type="PANTHER" id="PTHR34405:SF3">
    <property type="entry name" value="CRISPR-ASSOCIATED ENDORIBONUCLEASE CAS2 3"/>
    <property type="match status" value="1"/>
</dbReference>
<proteinExistence type="inferred from homology"/>
<organism evidence="10 11">
    <name type="scientific">Candidatus Cetobacterium colombiensis</name>
    <dbReference type="NCBI Taxonomy" id="3073100"/>
    <lineage>
        <taxon>Bacteria</taxon>
        <taxon>Fusobacteriati</taxon>
        <taxon>Fusobacteriota</taxon>
        <taxon>Fusobacteriia</taxon>
        <taxon>Fusobacteriales</taxon>
        <taxon>Fusobacteriaceae</taxon>
        <taxon>Cetobacterium</taxon>
    </lineage>
</organism>
<feature type="binding site" evidence="9">
    <location>
        <position position="8"/>
    </location>
    <ligand>
        <name>Mg(2+)</name>
        <dbReference type="ChEBI" id="CHEBI:18420"/>
        <note>catalytic</note>
    </ligand>
</feature>
<dbReference type="RefSeq" id="WP_320314590.1">
    <property type="nucleotide sequence ID" value="NZ_JAVIKH010000025.1"/>
</dbReference>
<dbReference type="InterPro" id="IPR019199">
    <property type="entry name" value="Virulence_VapD/CRISPR_Cas2"/>
</dbReference>
<sequence>MIYLITYDIESPKKRKFVSEILLSHGFKRIQKSVFLSKENIKFIEEVIGDINNLLQVKEDSIMYMPLCREDFDKSYFIGNNSFSRESLQLDEFLIF</sequence>
<comment type="subunit">
    <text evidence="9">Homodimer, forms a heterotetramer with a Cas1 homodimer.</text>
</comment>
<protein>
    <recommendedName>
        <fullName evidence="9">CRISPR-associated endoribonuclease Cas2</fullName>
        <ecNumber evidence="9">3.1.-.-</ecNumber>
    </recommendedName>
</protein>
<evidence type="ECO:0000256" key="5">
    <source>
        <dbReference type="ARBA" id="ARBA00022759"/>
    </source>
</evidence>
<evidence type="ECO:0000256" key="2">
    <source>
        <dbReference type="ARBA" id="ARBA00009959"/>
    </source>
</evidence>
<keyword evidence="8 9" id="KW-0051">Antiviral defense</keyword>
<evidence type="ECO:0000256" key="9">
    <source>
        <dbReference type="HAMAP-Rule" id="MF_01471"/>
    </source>
</evidence>
<dbReference type="PANTHER" id="PTHR34405">
    <property type="entry name" value="CRISPR-ASSOCIATED ENDORIBONUCLEASE CAS2"/>
    <property type="match status" value="1"/>
</dbReference>
<comment type="cofactor">
    <cofactor evidence="1 9">
        <name>Mg(2+)</name>
        <dbReference type="ChEBI" id="CHEBI:18420"/>
    </cofactor>
</comment>
<name>A0ABU4WE13_9FUSO</name>
<evidence type="ECO:0000313" key="11">
    <source>
        <dbReference type="Proteomes" id="UP001279681"/>
    </source>
</evidence>
<evidence type="ECO:0000256" key="3">
    <source>
        <dbReference type="ARBA" id="ARBA00022722"/>
    </source>
</evidence>
<keyword evidence="11" id="KW-1185">Reference proteome</keyword>
<comment type="function">
    <text evidence="9">CRISPR (clustered regularly interspaced short palindromic repeat), is an adaptive immune system that provides protection against mobile genetic elements (viruses, transposable elements and conjugative plasmids). CRISPR clusters contain sequences complementary to antecedent mobile elements and target invading nucleic acids. CRISPR clusters are transcribed and processed into CRISPR RNA (crRNA). Functions as a ssRNA-specific endoribonuclease. Involved in the integration of spacer DNA into the CRISPR cassette.</text>
</comment>
<dbReference type="Pfam" id="PF09827">
    <property type="entry name" value="CRISPR_Cas2"/>
    <property type="match status" value="1"/>
</dbReference>
<keyword evidence="4 9" id="KW-0479">Metal-binding</keyword>
<evidence type="ECO:0000256" key="6">
    <source>
        <dbReference type="ARBA" id="ARBA00022801"/>
    </source>
</evidence>
<evidence type="ECO:0000256" key="1">
    <source>
        <dbReference type="ARBA" id="ARBA00001946"/>
    </source>
</evidence>
<keyword evidence="5 9" id="KW-0255">Endonuclease</keyword>
<accession>A0ABU4WE13</accession>
<keyword evidence="3 9" id="KW-0540">Nuclease</keyword>
<comment type="caution">
    <text evidence="10">The sequence shown here is derived from an EMBL/GenBank/DDBJ whole genome shotgun (WGS) entry which is preliminary data.</text>
</comment>
<keyword evidence="7 9" id="KW-0460">Magnesium</keyword>
<dbReference type="EC" id="3.1.-.-" evidence="9"/>